<keyword evidence="5" id="KW-0732">Signal</keyword>
<evidence type="ECO:0000256" key="6">
    <source>
        <dbReference type="ARBA" id="ARBA00022989"/>
    </source>
</evidence>
<dbReference type="PANTHER" id="PTHR10766:SF55">
    <property type="entry name" value="TRANSMEMBRANE 9 SUPERFAMILY MEMBER 4"/>
    <property type="match status" value="1"/>
</dbReference>
<dbReference type="Pfam" id="PF02990">
    <property type="entry name" value="EMP70"/>
    <property type="match status" value="1"/>
</dbReference>
<dbReference type="Proteomes" id="UP000308549">
    <property type="component" value="Unassembled WGS sequence"/>
</dbReference>
<feature type="transmembrane region" description="Helical" evidence="10">
    <location>
        <begin position="1101"/>
        <end position="1130"/>
    </location>
</feature>
<evidence type="ECO:0000256" key="1">
    <source>
        <dbReference type="ARBA" id="ARBA00004141"/>
    </source>
</evidence>
<evidence type="ECO:0000313" key="11">
    <source>
        <dbReference type="EMBL" id="TKA33197.1"/>
    </source>
</evidence>
<feature type="transmembrane region" description="Helical" evidence="10">
    <location>
        <begin position="838"/>
        <end position="865"/>
    </location>
</feature>
<evidence type="ECO:0008006" key="13">
    <source>
        <dbReference type="Google" id="ProtNLM"/>
    </source>
</evidence>
<dbReference type="InterPro" id="IPR004240">
    <property type="entry name" value="EMP70"/>
</dbReference>
<comment type="similarity">
    <text evidence="3">Belongs to the nonaspanin (TM9SF) (TC 9.A.2) family.</text>
</comment>
<keyword evidence="4 10" id="KW-0812">Transmembrane</keyword>
<feature type="transmembrane region" description="Helical" evidence="10">
    <location>
        <begin position="1070"/>
        <end position="1089"/>
    </location>
</feature>
<dbReference type="OrthoDB" id="1666796at2759"/>
<evidence type="ECO:0000256" key="9">
    <source>
        <dbReference type="SAM" id="MobiDB-lite"/>
    </source>
</evidence>
<evidence type="ECO:0000256" key="8">
    <source>
        <dbReference type="ARBA" id="ARBA00023136"/>
    </source>
</evidence>
<reference evidence="11 12" key="1">
    <citation type="submission" date="2017-03" db="EMBL/GenBank/DDBJ databases">
        <title>Genomes of endolithic fungi from Antarctica.</title>
        <authorList>
            <person name="Coleine C."/>
            <person name="Masonjones S."/>
            <person name="Stajich J.E."/>
        </authorList>
    </citation>
    <scope>NUCLEOTIDE SEQUENCE [LARGE SCALE GENOMIC DNA]</scope>
    <source>
        <strain evidence="11 12">CCFEE 6315</strain>
    </source>
</reference>
<dbReference type="PANTHER" id="PTHR10766">
    <property type="entry name" value="TRANSMEMBRANE 9 SUPERFAMILY PROTEIN"/>
    <property type="match status" value="1"/>
</dbReference>
<feature type="transmembrane region" description="Helical" evidence="10">
    <location>
        <begin position="998"/>
        <end position="1022"/>
    </location>
</feature>
<dbReference type="AlphaFoldDB" id="A0A4U0UD67"/>
<evidence type="ECO:0000256" key="5">
    <source>
        <dbReference type="ARBA" id="ARBA00022729"/>
    </source>
</evidence>
<evidence type="ECO:0000256" key="10">
    <source>
        <dbReference type="SAM" id="Phobius"/>
    </source>
</evidence>
<keyword evidence="6 10" id="KW-1133">Transmembrane helix</keyword>
<evidence type="ECO:0000256" key="7">
    <source>
        <dbReference type="ARBA" id="ARBA00023034"/>
    </source>
</evidence>
<keyword evidence="7" id="KW-0333">Golgi apparatus</keyword>
<accession>A0A4U0UD67</accession>
<protein>
    <recommendedName>
        <fullName evidence="13">Transmembrane 9 superfamily member</fullName>
    </recommendedName>
</protein>
<keyword evidence="12" id="KW-1185">Reference proteome</keyword>
<evidence type="ECO:0000256" key="4">
    <source>
        <dbReference type="ARBA" id="ARBA00022692"/>
    </source>
</evidence>
<feature type="compositionally biased region" description="Pro residues" evidence="9">
    <location>
        <begin position="189"/>
        <end position="207"/>
    </location>
</feature>
<comment type="caution">
    <text evidence="11">The sequence shown here is derived from an EMBL/GenBank/DDBJ whole genome shotgun (WGS) entry which is preliminary data.</text>
</comment>
<feature type="transmembrane region" description="Helical" evidence="10">
    <location>
        <begin position="908"/>
        <end position="932"/>
    </location>
</feature>
<feature type="region of interest" description="Disordered" evidence="9">
    <location>
        <begin position="153"/>
        <end position="288"/>
    </location>
</feature>
<name>A0A4U0UD67_9PEZI</name>
<feature type="compositionally biased region" description="Basic and acidic residues" evidence="9">
    <location>
        <begin position="153"/>
        <end position="165"/>
    </location>
</feature>
<feature type="transmembrane region" description="Helical" evidence="10">
    <location>
        <begin position="871"/>
        <end position="896"/>
    </location>
</feature>
<gene>
    <name evidence="11" type="ORF">B0A50_00750</name>
</gene>
<dbReference type="EMBL" id="NAJL01000003">
    <property type="protein sequence ID" value="TKA33197.1"/>
    <property type="molecule type" value="Genomic_DNA"/>
</dbReference>
<keyword evidence="8 10" id="KW-0472">Membrane</keyword>
<feature type="compositionally biased region" description="Acidic residues" evidence="9">
    <location>
        <begin position="226"/>
        <end position="239"/>
    </location>
</feature>
<feature type="transmembrane region" description="Helical" evidence="10">
    <location>
        <begin position="1028"/>
        <end position="1058"/>
    </location>
</feature>
<evidence type="ECO:0000313" key="12">
    <source>
        <dbReference type="Proteomes" id="UP000308549"/>
    </source>
</evidence>
<comment type="subcellular location">
    <subcellularLocation>
        <location evidence="2">Golgi apparatus</location>
    </subcellularLocation>
    <subcellularLocation>
        <location evidence="1">Membrane</location>
        <topology evidence="1">Multi-pass membrane protein</topology>
    </subcellularLocation>
</comment>
<proteinExistence type="inferred from homology"/>
<evidence type="ECO:0000256" key="2">
    <source>
        <dbReference type="ARBA" id="ARBA00004555"/>
    </source>
</evidence>
<evidence type="ECO:0000256" key="3">
    <source>
        <dbReference type="ARBA" id="ARBA00005227"/>
    </source>
</evidence>
<organism evidence="11 12">
    <name type="scientific">Salinomyces thailandicus</name>
    <dbReference type="NCBI Taxonomy" id="706561"/>
    <lineage>
        <taxon>Eukaryota</taxon>
        <taxon>Fungi</taxon>
        <taxon>Dikarya</taxon>
        <taxon>Ascomycota</taxon>
        <taxon>Pezizomycotina</taxon>
        <taxon>Dothideomycetes</taxon>
        <taxon>Dothideomycetidae</taxon>
        <taxon>Mycosphaerellales</taxon>
        <taxon>Teratosphaeriaceae</taxon>
        <taxon>Salinomyces</taxon>
    </lineage>
</organism>
<dbReference type="GO" id="GO:0005794">
    <property type="term" value="C:Golgi apparatus"/>
    <property type="evidence" value="ECO:0007669"/>
    <property type="project" value="UniProtKB-SubCell"/>
</dbReference>
<feature type="transmembrane region" description="Helical" evidence="10">
    <location>
        <begin position="938"/>
        <end position="961"/>
    </location>
</feature>
<sequence length="1140" mass="125500">MRTEHPAPPVPALPRIIGYEPGTTIPIYDTPGNNAQAELRRARQESQQAHYDEAAAKLEGIWRDTRPWRELVPLADIDVPLANLNGRPLTPPAIQSASSSPKSSQRPGLFRALSNRAKNSLKKTATRALRYADEMGEIIVEGPKGGPLVQAADERRRQAKAEKARAQQPVISAPRPVSPNASLGTPRTVPAPTPAPRPQAPRNPQAPRPVKKIGHPNRMTTFGDFIDYESPESSSDGDSDTNRAPIDLSTYQAPPPPPPPTADPAPSNSKRRGDQSKPAPNPPTAAPQDEVTNALRENLYSPNPSSSNGELSGRQFGQMPTWADEAFSNPDSSIISQVDAMSLSDSEKLAVATEGQRLRRRMIDQPPPGATGVEYEDMEPSTVVDTTVHEGHTSWRVTDFPAADVIQSYYKRVPAGEERLSRDPAAELMQRLEDERAGKLANAFYIPGWSIRSYSDGEPIPLMVNKVYSDNTQLQYAFSELPFVCPPSGRSRPGTGLISGSNIALNLGEVLRGDRIMVSDYELEMGKDDEAHYLCSQKVDRAGLKKAIQVVKKGYVAEWIVDNLPGATSFVTVDKSRKYYAAGFKMGYEEASMTTGQPRYYLNNHVTLVVRYHRAPGRDGQHGRKVIVGFEVYAKSIEAENRDQSGLPANLHDVRNGLELTMARNVTNTTTSAGRDASYSLAAFDDGAEDATLTIPYTYSVYFREEEHVEWANRWDLYFVNQEDSSKIHWLAIVNSIVISGLLTAVVAVILARTIRGDIKGYKDAGMEEGALGLGKRAKRSRPSRKTSGEKGGYLEQVDADITAGLDDLGSEDELPEDVTGWKLVHGDVFRPPPYGHLLAPLVGSGMQLVFMTAGLLALSCFGVLNPSFRGGFISVGFALFLPAGAFSGYFSARVYKTFGGQKWRHNAVVTATLFPGLLFATVFILNLFVWAQASSTAIPLGTLFSLVTLWLFIQLPLVYVGSWYGFSRAGSYTHPIKANAIPRQVPLQPWYSRSTNAILVAGLIPFAVIFIELLFVFRSLWQDKSGYYYVFGFLAVVSVILILAVMETTIIAVYIQLCSENYHWWWQSFFLGGSSAIWIFLYCVYYYAHHLHITGLTSTLLFFAYSFLACTVYGLLAGTIGFLTAYAFVRRIYGAIKVD</sequence>
<dbReference type="GO" id="GO:0016020">
    <property type="term" value="C:membrane"/>
    <property type="evidence" value="ECO:0007669"/>
    <property type="project" value="UniProtKB-SubCell"/>
</dbReference>
<feature type="compositionally biased region" description="Pro residues" evidence="9">
    <location>
        <begin position="253"/>
        <end position="263"/>
    </location>
</feature>
<dbReference type="GO" id="GO:0072657">
    <property type="term" value="P:protein localization to membrane"/>
    <property type="evidence" value="ECO:0007669"/>
    <property type="project" value="TreeGrafter"/>
</dbReference>